<sequence>MTAPDTDLPLPARIAHAIAALPVAGLAPAIRSELAAGRDLVIEAPPGAGKTTAVPLMLLDAPWAANGRILMLEPRRLAARASAARMAAMLGEPLGQTVGYRVRLDARVSAATRIEVVTEGIFTRRIQSDPELDGVAAVIFDEIHERSLDGDLGLALAIEVKQALRPDLRIIAMSATLDAGRVAALIGDATRLRADGRMFPVVVLNDDRRPEPRELAAAMAGAVRRMLAAETGDILAFLPGTGEIARTAELLAGAGGPLVDIMPLAGELTAEAQDLAIRPSVPGRRKVVLATAIAETSLTIDGVRVVIDGGYTRRPRFDPASGMSRLETLRVSRAEAEQRRGRAGRVGEGICLRLWPEAETRALAAFAAPQITVDDPAPLALELAVWGVEQTTALAFADHPPAAAWAQARDLLRRLGALDAEGRVTAHGRAMAGLGMHPRLAHLAIEGARRGAARDAAALAQILSERDLFRNARTDIDLARRMILVAEGRDPLRGGDGAVIDRGTLARVREGARSLERRLPAARRDGRDPRPSLGQLVALAYPERLAQARGRDAVFRLMGGGGVALDPLDPLAAEPWLAVATTGGSGQGGDARAFLAARITLDEIEASFRADIRTVDRVEFDLKSGGLVALRERRLGQLLIGTKPLSKLAPEDHGRAIAEGVRSLGLDRLDWRDAALSLRHRIAFLARIDGPDAGWPDVSDAGLTATLEDWLGPDLGRVRRLDDLARIDVRAALLRLLDWRQRSRLDQAAPERVAVPSGRSHAVDYATDPPVLAVKLQEMFGAAEGPRVADGRVALLVHLLSPAGRPVQVTADLAGFWTGSYAQVRGELRGRYPKHPWPDDPTGAVATHRAKPRGS</sequence>
<keyword evidence="1" id="KW-0547">Nucleotide-binding</keyword>
<dbReference type="InterPro" id="IPR013689">
    <property type="entry name" value="RNA_helicase_ATP-dep_HrpB_C"/>
</dbReference>
<evidence type="ECO:0000256" key="4">
    <source>
        <dbReference type="ARBA" id="ARBA00022840"/>
    </source>
</evidence>
<dbReference type="Pfam" id="PF08482">
    <property type="entry name" value="HrpB_C"/>
    <property type="match status" value="1"/>
</dbReference>
<feature type="domain" description="Helicase C-terminal" evidence="7">
    <location>
        <begin position="222"/>
        <end position="387"/>
    </location>
</feature>
<dbReference type="Gene3D" id="1.20.120.1080">
    <property type="match status" value="1"/>
</dbReference>
<evidence type="ECO:0000256" key="5">
    <source>
        <dbReference type="SAM" id="MobiDB-lite"/>
    </source>
</evidence>
<accession>A0ABU9YDU0</accession>
<dbReference type="Pfam" id="PF24473">
    <property type="entry name" value="CON_HrpB"/>
    <property type="match status" value="1"/>
</dbReference>
<keyword evidence="2 8" id="KW-0378">Hydrolase</keyword>
<feature type="domain" description="Helicase ATP-binding" evidence="6">
    <location>
        <begin position="31"/>
        <end position="195"/>
    </location>
</feature>
<evidence type="ECO:0000313" key="8">
    <source>
        <dbReference type="EMBL" id="MEN2986951.1"/>
    </source>
</evidence>
<feature type="region of interest" description="Disordered" evidence="5">
    <location>
        <begin position="832"/>
        <end position="855"/>
    </location>
</feature>
<dbReference type="SMART" id="SM00490">
    <property type="entry name" value="HELICc"/>
    <property type="match status" value="1"/>
</dbReference>
<dbReference type="SMART" id="SM00847">
    <property type="entry name" value="HA2"/>
    <property type="match status" value="1"/>
</dbReference>
<dbReference type="PROSITE" id="PS51194">
    <property type="entry name" value="HELICASE_CTER"/>
    <property type="match status" value="1"/>
</dbReference>
<keyword evidence="4" id="KW-0067">ATP-binding</keyword>
<dbReference type="SMART" id="SM00487">
    <property type="entry name" value="DEXDc"/>
    <property type="match status" value="1"/>
</dbReference>
<dbReference type="InterPro" id="IPR056329">
    <property type="entry name" value="CON_HrpB"/>
</dbReference>
<dbReference type="Pfam" id="PF00270">
    <property type="entry name" value="DEAD"/>
    <property type="match status" value="1"/>
</dbReference>
<keyword evidence="3 8" id="KW-0347">Helicase</keyword>
<dbReference type="SUPFAM" id="SSF52540">
    <property type="entry name" value="P-loop containing nucleoside triphosphate hydrolases"/>
    <property type="match status" value="1"/>
</dbReference>
<reference evidence="8 9" key="1">
    <citation type="submission" date="2024-03" db="EMBL/GenBank/DDBJ databases">
        <title>High-quality draft genome sequencing of Tistrella sp. BH-R2-4.</title>
        <authorList>
            <person name="Dong C."/>
        </authorList>
    </citation>
    <scope>NUCLEOTIDE SEQUENCE [LARGE SCALE GENOMIC DNA]</scope>
    <source>
        <strain evidence="8 9">BH-R2-4</strain>
    </source>
</reference>
<dbReference type="InterPro" id="IPR011545">
    <property type="entry name" value="DEAD/DEAH_box_helicase_dom"/>
</dbReference>
<evidence type="ECO:0000259" key="6">
    <source>
        <dbReference type="PROSITE" id="PS51192"/>
    </source>
</evidence>
<dbReference type="InterPro" id="IPR049614">
    <property type="entry name" value="HrpB_DEXH"/>
</dbReference>
<dbReference type="InterPro" id="IPR010225">
    <property type="entry name" value="HrpB"/>
</dbReference>
<dbReference type="Gene3D" id="3.40.50.300">
    <property type="entry name" value="P-loop containing nucleotide triphosphate hydrolases"/>
    <property type="match status" value="2"/>
</dbReference>
<dbReference type="PROSITE" id="PS51192">
    <property type="entry name" value="HELICASE_ATP_BIND_1"/>
    <property type="match status" value="1"/>
</dbReference>
<evidence type="ECO:0000259" key="7">
    <source>
        <dbReference type="PROSITE" id="PS51194"/>
    </source>
</evidence>
<protein>
    <submittedName>
        <fullName evidence="8">ATP-dependent helicase HrpB</fullName>
        <ecNumber evidence="8">3.6.4.13</ecNumber>
    </submittedName>
</protein>
<dbReference type="InterPro" id="IPR002464">
    <property type="entry name" value="DNA/RNA_helicase_DEAH_CS"/>
</dbReference>
<dbReference type="PIRSF" id="PIRSF005496">
    <property type="entry name" value="ATP_hel_hrpB"/>
    <property type="match status" value="1"/>
</dbReference>
<dbReference type="InterPro" id="IPR014001">
    <property type="entry name" value="Helicase_ATP-bd"/>
</dbReference>
<dbReference type="Pfam" id="PF00271">
    <property type="entry name" value="Helicase_C"/>
    <property type="match status" value="1"/>
</dbReference>
<dbReference type="PROSITE" id="PS00690">
    <property type="entry name" value="DEAH_ATP_HELICASE"/>
    <property type="match status" value="1"/>
</dbReference>
<comment type="caution">
    <text evidence="8">The sequence shown here is derived from an EMBL/GenBank/DDBJ whole genome shotgun (WGS) entry which is preliminary data.</text>
</comment>
<evidence type="ECO:0000256" key="2">
    <source>
        <dbReference type="ARBA" id="ARBA00022801"/>
    </source>
</evidence>
<dbReference type="PANTHER" id="PTHR43519:SF1">
    <property type="entry name" value="ATP-DEPENDENT RNA HELICASE HRPB"/>
    <property type="match status" value="1"/>
</dbReference>
<proteinExistence type="predicted"/>
<dbReference type="RefSeq" id="WP_345936632.1">
    <property type="nucleotide sequence ID" value="NZ_JBBKTW010000001.1"/>
</dbReference>
<dbReference type="InterPro" id="IPR001650">
    <property type="entry name" value="Helicase_C-like"/>
</dbReference>
<gene>
    <name evidence="8" type="primary">hrpB</name>
    <name evidence="8" type="ORF">WG926_01450</name>
</gene>
<dbReference type="CDD" id="cd18791">
    <property type="entry name" value="SF2_C_RHA"/>
    <property type="match status" value="1"/>
</dbReference>
<dbReference type="InterPro" id="IPR027417">
    <property type="entry name" value="P-loop_NTPase"/>
</dbReference>
<dbReference type="NCBIfam" id="TIGR01970">
    <property type="entry name" value="DEAH_box_HrpB"/>
    <property type="match status" value="1"/>
</dbReference>
<dbReference type="CDD" id="cd17990">
    <property type="entry name" value="DEXHc_HrpB"/>
    <property type="match status" value="1"/>
</dbReference>
<name>A0ABU9YDU0_9PROT</name>
<organism evidence="8 9">
    <name type="scientific">Tistrella arctica</name>
    <dbReference type="NCBI Taxonomy" id="3133430"/>
    <lineage>
        <taxon>Bacteria</taxon>
        <taxon>Pseudomonadati</taxon>
        <taxon>Pseudomonadota</taxon>
        <taxon>Alphaproteobacteria</taxon>
        <taxon>Geminicoccales</taxon>
        <taxon>Geminicoccaceae</taxon>
        <taxon>Tistrella</taxon>
    </lineage>
</organism>
<dbReference type="GO" id="GO:0016787">
    <property type="term" value="F:hydrolase activity"/>
    <property type="evidence" value="ECO:0007669"/>
    <property type="project" value="UniProtKB-KW"/>
</dbReference>
<evidence type="ECO:0000256" key="3">
    <source>
        <dbReference type="ARBA" id="ARBA00022806"/>
    </source>
</evidence>
<dbReference type="EC" id="3.6.4.13" evidence="8"/>
<dbReference type="PANTHER" id="PTHR43519">
    <property type="entry name" value="ATP-DEPENDENT RNA HELICASE HRPB"/>
    <property type="match status" value="1"/>
</dbReference>
<dbReference type="GO" id="GO:0003724">
    <property type="term" value="F:RNA helicase activity"/>
    <property type="evidence" value="ECO:0007669"/>
    <property type="project" value="UniProtKB-EC"/>
</dbReference>
<dbReference type="EMBL" id="JBBKTW010000001">
    <property type="protein sequence ID" value="MEN2986951.1"/>
    <property type="molecule type" value="Genomic_DNA"/>
</dbReference>
<dbReference type="InterPro" id="IPR007502">
    <property type="entry name" value="Helicase-assoc_dom"/>
</dbReference>
<evidence type="ECO:0000256" key="1">
    <source>
        <dbReference type="ARBA" id="ARBA00022741"/>
    </source>
</evidence>
<dbReference type="Proteomes" id="UP001413721">
    <property type="component" value="Unassembled WGS sequence"/>
</dbReference>
<keyword evidence="9" id="KW-1185">Reference proteome</keyword>
<evidence type="ECO:0000313" key="9">
    <source>
        <dbReference type="Proteomes" id="UP001413721"/>
    </source>
</evidence>